<keyword evidence="1" id="KW-0472">Membrane</keyword>
<evidence type="ECO:0000256" key="1">
    <source>
        <dbReference type="SAM" id="Phobius"/>
    </source>
</evidence>
<keyword evidence="4" id="KW-1185">Reference proteome</keyword>
<accession>D1Z0F0</accession>
<organism evidence="3 4">
    <name type="scientific">Methanocella paludicola (strain DSM 17711 / JCM 13418 / NBRC 101707 / SANAE)</name>
    <dbReference type="NCBI Taxonomy" id="304371"/>
    <lineage>
        <taxon>Archaea</taxon>
        <taxon>Methanobacteriati</taxon>
        <taxon>Methanobacteriota</taxon>
        <taxon>Stenosarchaea group</taxon>
        <taxon>Methanomicrobia</taxon>
        <taxon>Methanocellales</taxon>
        <taxon>Methanocellaceae</taxon>
        <taxon>Methanocella</taxon>
    </lineage>
</organism>
<dbReference type="InParanoid" id="D1Z0F0"/>
<reference evidence="3 4" key="1">
    <citation type="journal article" date="2007" name="Appl. Environ. Microbiol.">
        <title>Isolation of key methanogens for global methane emission from rice paddy fields: a novel isolate affiliated with the clone cluster rice cluster I.</title>
        <authorList>
            <person name="Sakai S."/>
            <person name="Imachi H."/>
            <person name="Sekiguchi Y."/>
            <person name="Ohashi A."/>
            <person name="Harada H."/>
            <person name="Kamagata Y."/>
        </authorList>
    </citation>
    <scope>NUCLEOTIDE SEQUENCE [LARGE SCALE GENOMIC DNA]</scope>
    <source>
        <strain evidence="4">DSM 17711 / JCM 13418 / NBRC 101707 / SANAE</strain>
    </source>
</reference>
<feature type="domain" description="Inner membrane protein YgaP-like transmembrane" evidence="2">
    <location>
        <begin position="7"/>
        <end position="65"/>
    </location>
</feature>
<keyword evidence="1" id="KW-1133">Transmembrane helix</keyword>
<dbReference type="KEGG" id="mpd:MCP_2100"/>
<gene>
    <name evidence="3" type="ordered locus">MCP_2100</name>
</gene>
<reference evidence="4" key="3">
    <citation type="journal article" date="2011" name="PLoS ONE">
        <title>Genome sequence of a mesophilic hydrogenotrophic methanogen Methanocella paludicola, the first cultivated representative of the order Methanocellales.</title>
        <authorList>
            <person name="Sakai S."/>
            <person name="Takaki Y."/>
            <person name="Shimamura S."/>
            <person name="Sekine M."/>
            <person name="Tajima T."/>
            <person name="Kosugi H."/>
            <person name="Ichikawa N."/>
            <person name="Tasumi E."/>
            <person name="Hiraki A.T."/>
            <person name="Shimizu A."/>
            <person name="Kato Y."/>
            <person name="Nishiko R."/>
            <person name="Mori K."/>
            <person name="Fujita N."/>
            <person name="Imachi H."/>
            <person name="Takai K."/>
        </authorList>
    </citation>
    <scope>NUCLEOTIDE SEQUENCE [LARGE SCALE GENOMIC DNA]</scope>
    <source>
        <strain evidence="4">DSM 17711 / JCM 13418 / NBRC 101707 / SANAE</strain>
    </source>
</reference>
<feature type="transmembrane region" description="Helical" evidence="1">
    <location>
        <begin position="14"/>
        <end position="34"/>
    </location>
</feature>
<dbReference type="InterPro" id="IPR021309">
    <property type="entry name" value="YgaP-like_TM"/>
</dbReference>
<reference evidence="3 4" key="2">
    <citation type="journal article" date="2008" name="Int. J. Syst. Evol. Microbiol.">
        <title>Methanocella paludicola gen. nov., sp. nov., a methane-producing archaeon, the first isolate of the lineage 'Rice Cluster I', and proposal of the new archaeal order Methanocellales ord. nov.</title>
        <authorList>
            <person name="Sakai S."/>
            <person name="Imachi H."/>
            <person name="Hanada S."/>
            <person name="Ohashi A."/>
            <person name="Harada H."/>
            <person name="Kamagata Y."/>
        </authorList>
    </citation>
    <scope>NUCLEOTIDE SEQUENCE [LARGE SCALE GENOMIC DNA]</scope>
    <source>
        <strain evidence="4">DSM 17711 / JCM 13418 / NBRC 101707 / SANAE</strain>
    </source>
</reference>
<protein>
    <recommendedName>
        <fullName evidence="2">Inner membrane protein YgaP-like transmembrane domain-containing protein</fullName>
    </recommendedName>
</protein>
<dbReference type="EMBL" id="AP011532">
    <property type="protein sequence ID" value="BAI62172.1"/>
    <property type="molecule type" value="Genomic_DNA"/>
</dbReference>
<keyword evidence="1" id="KW-0812">Transmembrane</keyword>
<name>D1Z0F0_METPS</name>
<proteinExistence type="predicted"/>
<dbReference type="STRING" id="304371.MCP_2100"/>
<dbReference type="Proteomes" id="UP000001882">
    <property type="component" value="Chromosome"/>
</dbReference>
<evidence type="ECO:0000259" key="2">
    <source>
        <dbReference type="Pfam" id="PF11127"/>
    </source>
</evidence>
<evidence type="ECO:0000313" key="3">
    <source>
        <dbReference type="EMBL" id="BAI62172.1"/>
    </source>
</evidence>
<evidence type="ECO:0000313" key="4">
    <source>
        <dbReference type="Proteomes" id="UP000001882"/>
    </source>
</evidence>
<feature type="transmembrane region" description="Helical" evidence="1">
    <location>
        <begin position="40"/>
        <end position="64"/>
    </location>
</feature>
<sequence length="65" mass="6991">MPIMSDDMSARDRVLRIIIGLIVTAIGIFMFLYLNMWPGIIVAMLGIIPLSTGLLGSCPMVPLAG</sequence>
<dbReference type="Pfam" id="PF11127">
    <property type="entry name" value="YgaP-like_TM"/>
    <property type="match status" value="1"/>
</dbReference>
<dbReference type="AlphaFoldDB" id="D1Z0F0"/>